<keyword evidence="2 4" id="KW-0503">Monooxygenase</keyword>
<dbReference type="Proteomes" id="UP000625527">
    <property type="component" value="Unassembled WGS sequence"/>
</dbReference>
<dbReference type="InterPro" id="IPR002938">
    <property type="entry name" value="FAD-bd"/>
</dbReference>
<dbReference type="Gene3D" id="3.50.50.60">
    <property type="entry name" value="FAD/NAD(P)-binding domain"/>
    <property type="match status" value="1"/>
</dbReference>
<dbReference type="RefSeq" id="WP_192864652.1">
    <property type="nucleotide sequence ID" value="NZ_JADAQT010000107.1"/>
</dbReference>
<name>A0ABR9N547_9MICO</name>
<evidence type="ECO:0000259" key="3">
    <source>
        <dbReference type="Pfam" id="PF01494"/>
    </source>
</evidence>
<dbReference type="SUPFAM" id="SSF51905">
    <property type="entry name" value="FAD/NAD(P)-binding domain"/>
    <property type="match status" value="1"/>
</dbReference>
<dbReference type="InterPro" id="IPR050493">
    <property type="entry name" value="FAD-dep_Monooxygenase_BioMet"/>
</dbReference>
<dbReference type="PRINTS" id="PR00420">
    <property type="entry name" value="RNGMNOXGNASE"/>
</dbReference>
<feature type="domain" description="FAD-binding" evidence="3">
    <location>
        <begin position="2"/>
        <end position="342"/>
    </location>
</feature>
<evidence type="ECO:0000313" key="5">
    <source>
        <dbReference type="Proteomes" id="UP000625527"/>
    </source>
</evidence>
<evidence type="ECO:0000256" key="1">
    <source>
        <dbReference type="ARBA" id="ARBA00023002"/>
    </source>
</evidence>
<keyword evidence="1" id="KW-0560">Oxidoreductase</keyword>
<evidence type="ECO:0000313" key="4">
    <source>
        <dbReference type="EMBL" id="MBE1878107.1"/>
    </source>
</evidence>
<protein>
    <submittedName>
        <fullName evidence="4">FAD-dependent monooxygenase</fullName>
    </submittedName>
</protein>
<dbReference type="Pfam" id="PF01494">
    <property type="entry name" value="FAD_binding_3"/>
    <property type="match status" value="1"/>
</dbReference>
<evidence type="ECO:0000256" key="2">
    <source>
        <dbReference type="ARBA" id="ARBA00023033"/>
    </source>
</evidence>
<dbReference type="EMBL" id="JADAQT010000107">
    <property type="protein sequence ID" value="MBE1878107.1"/>
    <property type="molecule type" value="Genomic_DNA"/>
</dbReference>
<dbReference type="PANTHER" id="PTHR13789">
    <property type="entry name" value="MONOOXYGENASE"/>
    <property type="match status" value="1"/>
</dbReference>
<dbReference type="GO" id="GO:0004497">
    <property type="term" value="F:monooxygenase activity"/>
    <property type="evidence" value="ECO:0007669"/>
    <property type="project" value="UniProtKB-KW"/>
</dbReference>
<sequence>MDVIIIGAGIAGPVTAMALRKAGIRAEVYEAYDSGADGVGAFLSLAPNGLAALDLIGIDPRDLGGFDTTALELRGATGRPLARIPMGRGDGPATQSVRRADLYAALRDEALRRDIPIHYGKRLTGVTTTPGGVEAAFADGTTAHGDLLLGADGVRSRVRSLLDPDSPDPRYTGLLNTGGYATGVDVDTPAGLFVMQFGRRAFFGHVRRAAGDVWWFANVPSRRALTDAETAERRPAEWRARLEGLFADDDGPAVDLIRATPDAVGPWNTLDLPRVPVWHRGPVGLIGDAAHAISPTSGQGASLAIEDGILVATALRDHGSPADALAAFERARRGRVERMIAQAKRTANTKIPNPLTRTLRDHVILPLVGRAAARATRDPATDYRITWDQRDDTAASRPAL</sequence>
<comment type="caution">
    <text evidence="4">The sequence shown here is derived from an EMBL/GenBank/DDBJ whole genome shotgun (WGS) entry which is preliminary data.</text>
</comment>
<organism evidence="4 5">
    <name type="scientific">Myceligenerans pegani</name>
    <dbReference type="NCBI Taxonomy" id="2776917"/>
    <lineage>
        <taxon>Bacteria</taxon>
        <taxon>Bacillati</taxon>
        <taxon>Actinomycetota</taxon>
        <taxon>Actinomycetes</taxon>
        <taxon>Micrococcales</taxon>
        <taxon>Promicromonosporaceae</taxon>
        <taxon>Myceligenerans</taxon>
    </lineage>
</organism>
<keyword evidence="5" id="KW-1185">Reference proteome</keyword>
<dbReference type="PANTHER" id="PTHR13789:SF309">
    <property type="entry name" value="PUTATIVE (AFU_ORTHOLOGUE AFUA_6G14510)-RELATED"/>
    <property type="match status" value="1"/>
</dbReference>
<dbReference type="InterPro" id="IPR036188">
    <property type="entry name" value="FAD/NAD-bd_sf"/>
</dbReference>
<proteinExistence type="predicted"/>
<gene>
    <name evidence="4" type="ORF">IHE71_20665</name>
</gene>
<reference evidence="4 5" key="1">
    <citation type="submission" date="2020-10" db="EMBL/GenBank/DDBJ databases">
        <title>Myceligenerans pegani sp. nov., an endophytic actinomycete isolated from Peganum harmala L. in Xinjiang, China.</title>
        <authorList>
            <person name="Xin L."/>
        </authorList>
    </citation>
    <scope>NUCLEOTIDE SEQUENCE [LARGE SCALE GENOMIC DNA]</scope>
    <source>
        <strain evidence="4 5">TRM65318</strain>
    </source>
</reference>
<accession>A0ABR9N547</accession>